<protein>
    <submittedName>
        <fullName evidence="1">(rape) hypothetical protein</fullName>
    </submittedName>
</protein>
<dbReference type="AlphaFoldDB" id="A0A816JK11"/>
<gene>
    <name evidence="1" type="ORF">DARMORV10_C04P25300.1</name>
</gene>
<sequence length="53" mass="6295">MENSRFFFTDHKMVTRGLHFLSFDPYLKCVCGLMEPDGNRTNFKTSMKILFDK</sequence>
<feature type="non-terminal residue" evidence="1">
    <location>
        <position position="53"/>
    </location>
</feature>
<accession>A0A816JK11</accession>
<reference evidence="1" key="1">
    <citation type="submission" date="2021-01" db="EMBL/GenBank/DDBJ databases">
        <authorList>
            <consortium name="Genoscope - CEA"/>
            <person name="William W."/>
        </authorList>
    </citation>
    <scope>NUCLEOTIDE SEQUENCE</scope>
</reference>
<proteinExistence type="predicted"/>
<dbReference type="Proteomes" id="UP001295469">
    <property type="component" value="Chromosome C04"/>
</dbReference>
<evidence type="ECO:0000313" key="1">
    <source>
        <dbReference type="EMBL" id="CAF1835064.1"/>
    </source>
</evidence>
<organism evidence="1">
    <name type="scientific">Brassica napus</name>
    <name type="common">Rape</name>
    <dbReference type="NCBI Taxonomy" id="3708"/>
    <lineage>
        <taxon>Eukaryota</taxon>
        <taxon>Viridiplantae</taxon>
        <taxon>Streptophyta</taxon>
        <taxon>Embryophyta</taxon>
        <taxon>Tracheophyta</taxon>
        <taxon>Spermatophyta</taxon>
        <taxon>Magnoliopsida</taxon>
        <taxon>eudicotyledons</taxon>
        <taxon>Gunneridae</taxon>
        <taxon>Pentapetalae</taxon>
        <taxon>rosids</taxon>
        <taxon>malvids</taxon>
        <taxon>Brassicales</taxon>
        <taxon>Brassicaceae</taxon>
        <taxon>Brassiceae</taxon>
        <taxon>Brassica</taxon>
    </lineage>
</organism>
<name>A0A816JK11_BRANA</name>
<dbReference type="EMBL" id="HG994368">
    <property type="protein sequence ID" value="CAF1835064.1"/>
    <property type="molecule type" value="Genomic_DNA"/>
</dbReference>